<dbReference type="AlphaFoldDB" id="A0A7Y0EDJ2"/>
<dbReference type="InterPro" id="IPR009384">
    <property type="entry name" value="SwrD-like"/>
</dbReference>
<accession>A0A7Y0EDJ2</accession>
<reference evidence="1 2" key="2">
    <citation type="submission" date="2020-06" db="EMBL/GenBank/DDBJ databases">
        <title>Complete Genome Sequence of Clostridium muelleri sp. nov. P21T, an Acid-Alcohol Producing Acetogen Isolated from Old Hay.</title>
        <authorList>
            <person name="Duncan K.E."/>
            <person name="Tanner R.S."/>
        </authorList>
    </citation>
    <scope>NUCLEOTIDE SEQUENCE [LARGE SCALE GENOMIC DNA]</scope>
    <source>
        <strain evidence="1 2">P21</strain>
    </source>
</reference>
<dbReference type="PANTHER" id="PTHR39185">
    <property type="entry name" value="SWARMING MOTILITY PROTEIN SWRD"/>
    <property type="match status" value="1"/>
</dbReference>
<keyword evidence="1" id="KW-0282">Flagellum</keyword>
<dbReference type="RefSeq" id="WP_169296051.1">
    <property type="nucleotide sequence ID" value="NZ_JABBNI010000004.1"/>
</dbReference>
<dbReference type="PANTHER" id="PTHR39185:SF1">
    <property type="entry name" value="SWARMING MOTILITY PROTEIN SWRD"/>
    <property type="match status" value="1"/>
</dbReference>
<sequence length="72" mass="8320">MIKLVGLDNKEIVINADQIEKLQEVPESVVTLVNGRKYLVKESNDEIIRKVIEYKRKIFLGDGMKQPSEKTF</sequence>
<dbReference type="Pfam" id="PF06289">
    <property type="entry name" value="FlbD"/>
    <property type="match status" value="1"/>
</dbReference>
<keyword evidence="1" id="KW-0969">Cilium</keyword>
<evidence type="ECO:0000313" key="2">
    <source>
        <dbReference type="Proteomes" id="UP000537131"/>
    </source>
</evidence>
<protein>
    <submittedName>
        <fullName evidence="1">Flagellar FlbD family protein</fullName>
    </submittedName>
</protein>
<gene>
    <name evidence="1" type="ORF">HBE96_01765</name>
</gene>
<dbReference type="Proteomes" id="UP000537131">
    <property type="component" value="Unassembled WGS sequence"/>
</dbReference>
<reference evidence="1 2" key="1">
    <citation type="submission" date="2020-04" db="EMBL/GenBank/DDBJ databases">
        <authorList>
            <person name="Doyle D.A."/>
        </authorList>
    </citation>
    <scope>NUCLEOTIDE SEQUENCE [LARGE SCALE GENOMIC DNA]</scope>
    <source>
        <strain evidence="1 2">P21</strain>
    </source>
</reference>
<name>A0A7Y0EDJ2_9CLOT</name>
<dbReference type="EMBL" id="JABBNI010000004">
    <property type="protein sequence ID" value="NMM61447.1"/>
    <property type="molecule type" value="Genomic_DNA"/>
</dbReference>
<proteinExistence type="predicted"/>
<evidence type="ECO:0000313" key="1">
    <source>
        <dbReference type="EMBL" id="NMM61447.1"/>
    </source>
</evidence>
<keyword evidence="2" id="KW-1185">Reference proteome</keyword>
<comment type="caution">
    <text evidence="1">The sequence shown here is derived from an EMBL/GenBank/DDBJ whole genome shotgun (WGS) entry which is preliminary data.</text>
</comment>
<organism evidence="1 2">
    <name type="scientific">Clostridium muellerianum</name>
    <dbReference type="NCBI Taxonomy" id="2716538"/>
    <lineage>
        <taxon>Bacteria</taxon>
        <taxon>Bacillati</taxon>
        <taxon>Bacillota</taxon>
        <taxon>Clostridia</taxon>
        <taxon>Eubacteriales</taxon>
        <taxon>Clostridiaceae</taxon>
        <taxon>Clostridium</taxon>
    </lineage>
</organism>
<keyword evidence="1" id="KW-0966">Cell projection</keyword>